<evidence type="ECO:0000256" key="2">
    <source>
        <dbReference type="ARBA" id="ARBA00010631"/>
    </source>
</evidence>
<comment type="similarity">
    <text evidence="2">Belongs to the nurim family.</text>
</comment>
<dbReference type="GO" id="GO:0016020">
    <property type="term" value="C:membrane"/>
    <property type="evidence" value="ECO:0007669"/>
    <property type="project" value="UniProtKB-SubCell"/>
</dbReference>
<protein>
    <submittedName>
        <fullName evidence="8">Uncharacterized protein</fullName>
    </submittedName>
</protein>
<proteinExistence type="inferred from homology"/>
<feature type="transmembrane region" description="Helical" evidence="7">
    <location>
        <begin position="148"/>
        <end position="165"/>
    </location>
</feature>
<evidence type="ECO:0000256" key="4">
    <source>
        <dbReference type="ARBA" id="ARBA00022989"/>
    </source>
</evidence>
<comment type="subcellular location">
    <subcellularLocation>
        <location evidence="1">Membrane</location>
        <topology evidence="1">Multi-pass membrane protein</topology>
    </subcellularLocation>
</comment>
<evidence type="ECO:0000256" key="1">
    <source>
        <dbReference type="ARBA" id="ARBA00004141"/>
    </source>
</evidence>
<evidence type="ECO:0000313" key="9">
    <source>
        <dbReference type="Proteomes" id="UP000243361"/>
    </source>
</evidence>
<keyword evidence="4 7" id="KW-1133">Transmembrane helix</keyword>
<reference evidence="8" key="1">
    <citation type="submission" date="2017-02" db="EMBL/GenBank/DDBJ databases">
        <title>Novel co-symbiosis in the unique lucinid bivalve Phacoides pectinatus.</title>
        <authorList>
            <person name="Lim S.J."/>
            <person name="Davis B.G."/>
            <person name="Gill D.E."/>
            <person name="Engel A.S."/>
            <person name="Anderson L.C."/>
            <person name="Campbell B.J."/>
        </authorList>
    </citation>
    <scope>NUCLEOTIDE SEQUENCE [LARGE SCALE GENOMIC DNA]</scope>
    <source>
        <strain evidence="8">LUC13016_P6</strain>
    </source>
</reference>
<dbReference type="Proteomes" id="UP000243361">
    <property type="component" value="Unassembled WGS sequence"/>
</dbReference>
<keyword evidence="3 7" id="KW-0812">Transmembrane</keyword>
<feature type="transmembrane region" description="Helical" evidence="7">
    <location>
        <begin position="47"/>
        <end position="64"/>
    </location>
</feature>
<dbReference type="Gene3D" id="1.20.120.1630">
    <property type="match status" value="1"/>
</dbReference>
<evidence type="ECO:0000256" key="3">
    <source>
        <dbReference type="ARBA" id="ARBA00022692"/>
    </source>
</evidence>
<organism evidence="8 9">
    <name type="scientific">Candidatus Sedimenticola endophacoides</name>
    <dbReference type="NCBI Taxonomy" id="2548426"/>
    <lineage>
        <taxon>Bacteria</taxon>
        <taxon>Pseudomonadati</taxon>
        <taxon>Pseudomonadota</taxon>
        <taxon>Gammaproteobacteria</taxon>
        <taxon>Chromatiales</taxon>
        <taxon>Sedimenticolaceae</taxon>
        <taxon>Sedimenticola</taxon>
    </lineage>
</organism>
<evidence type="ECO:0000313" key="8">
    <source>
        <dbReference type="EMBL" id="OQX33452.1"/>
    </source>
</evidence>
<dbReference type="PANTHER" id="PTHR31040:SF1">
    <property type="entry name" value="NURIM"/>
    <property type="match status" value="1"/>
</dbReference>
<feature type="compositionally biased region" description="Polar residues" evidence="6">
    <location>
        <begin position="218"/>
        <end position="229"/>
    </location>
</feature>
<evidence type="ECO:0000256" key="7">
    <source>
        <dbReference type="SAM" id="Phobius"/>
    </source>
</evidence>
<sequence>MERHLLLLAAAWTLYFLLHSLLASLQVKRRVARRWPRAVPAYRLLYNALALLLLIPPLYLTYTAPGDYLWRWEGPARWLSNALALLALAGFFWTGRHYDLGEFIGLRQWRSHEQRVEDQERLHLSPLHHYVRHPWYSLGLVLIWTREMTPGLLLAALLATLYLFAGSRLEERKLLIYHGERYRRYQERVPGLIPRPWRRLPPDRAAAPGRAGTLHGKPSSNRQNSRCQD</sequence>
<comment type="caution">
    <text evidence="8">The sequence shown here is derived from an EMBL/GenBank/DDBJ whole genome shotgun (WGS) entry which is preliminary data.</text>
</comment>
<feature type="region of interest" description="Disordered" evidence="6">
    <location>
        <begin position="200"/>
        <end position="229"/>
    </location>
</feature>
<gene>
    <name evidence="8" type="ORF">B0D84_04610</name>
</gene>
<dbReference type="PANTHER" id="PTHR31040">
    <property type="entry name" value="NURIM"/>
    <property type="match status" value="1"/>
</dbReference>
<accession>A0A657PYU4</accession>
<name>A0A657PYU4_9GAMM</name>
<evidence type="ECO:0000256" key="5">
    <source>
        <dbReference type="ARBA" id="ARBA00023136"/>
    </source>
</evidence>
<evidence type="ECO:0000256" key="6">
    <source>
        <dbReference type="SAM" id="MobiDB-lite"/>
    </source>
</evidence>
<dbReference type="InterPro" id="IPR033580">
    <property type="entry name" value="Nurim-like"/>
</dbReference>
<dbReference type="EMBL" id="MUIE01000295">
    <property type="protein sequence ID" value="OQX33452.1"/>
    <property type="molecule type" value="Genomic_DNA"/>
</dbReference>
<keyword evidence="5 7" id="KW-0472">Membrane</keyword>
<keyword evidence="9" id="KW-1185">Reference proteome</keyword>
<dbReference type="AlphaFoldDB" id="A0A657PYU4"/>